<keyword evidence="4" id="KW-1185">Reference proteome</keyword>
<reference evidence="3 4" key="1">
    <citation type="submission" date="2018-03" db="EMBL/GenBank/DDBJ databases">
        <authorList>
            <person name="Keele B.F."/>
        </authorList>
    </citation>
    <scope>NUCLEOTIDE SEQUENCE [LARGE SCALE GENOMIC DNA]</scope>
    <source>
        <strain evidence="3 4">CECT 8599</strain>
    </source>
</reference>
<feature type="signal peptide" evidence="2">
    <location>
        <begin position="1"/>
        <end position="16"/>
    </location>
</feature>
<feature type="region of interest" description="Disordered" evidence="1">
    <location>
        <begin position="26"/>
        <end position="77"/>
    </location>
</feature>
<protein>
    <recommendedName>
        <fullName evidence="5">Excalibur calcium-binding domain-containing protein</fullName>
    </recommendedName>
</protein>
<organism evidence="3 4">
    <name type="scientific">Ascidiaceihabitans donghaensis</name>
    <dbReference type="NCBI Taxonomy" id="1510460"/>
    <lineage>
        <taxon>Bacteria</taxon>
        <taxon>Pseudomonadati</taxon>
        <taxon>Pseudomonadota</taxon>
        <taxon>Alphaproteobacteria</taxon>
        <taxon>Rhodobacterales</taxon>
        <taxon>Paracoccaceae</taxon>
        <taxon>Ascidiaceihabitans</taxon>
    </lineage>
</organism>
<dbReference type="Proteomes" id="UP000244880">
    <property type="component" value="Unassembled WGS sequence"/>
</dbReference>
<dbReference type="EMBL" id="OMOR01000001">
    <property type="protein sequence ID" value="SPH22144.1"/>
    <property type="molecule type" value="Genomic_DNA"/>
</dbReference>
<feature type="compositionally biased region" description="Low complexity" evidence="1">
    <location>
        <begin position="40"/>
        <end position="77"/>
    </location>
</feature>
<gene>
    <name evidence="3" type="ORF">ASD8599_02890</name>
</gene>
<dbReference type="AlphaFoldDB" id="A0A2R8BGE3"/>
<evidence type="ECO:0000313" key="3">
    <source>
        <dbReference type="EMBL" id="SPH22144.1"/>
    </source>
</evidence>
<feature type="chain" id="PRO_5015323889" description="Excalibur calcium-binding domain-containing protein" evidence="2">
    <location>
        <begin position="17"/>
        <end position="263"/>
    </location>
</feature>
<evidence type="ECO:0000256" key="2">
    <source>
        <dbReference type="SAM" id="SignalP"/>
    </source>
</evidence>
<sequence length="263" mass="26839">MIPKLILIAGALGALAACQPAVPDSGAQPGVPGRGVGFDTSTQAKQQVTQQQVPAAAPVQSSALPTAATSAPAPRPAADPVIATAESALNNSSPATAAANANDVENARAASLNSGAGVVNASPANAAPTLVNNPGISDENDFGAVSSRQSIESDKARIAANRAQYTVVQPTALPSREGGNQPNVVAYALQNKHPKGTQLYRRLGFNAANKFEKNCAVYRSADEAQIDFLARGGPEKDRKGLDPDGDGYACRWDPTPYRAASGG</sequence>
<evidence type="ECO:0000256" key="1">
    <source>
        <dbReference type="SAM" id="MobiDB-lite"/>
    </source>
</evidence>
<feature type="region of interest" description="Disordered" evidence="1">
    <location>
        <begin position="232"/>
        <end position="263"/>
    </location>
</feature>
<accession>A0A2R8BGE3</accession>
<dbReference type="OrthoDB" id="7951357at2"/>
<dbReference type="RefSeq" id="WP_108829129.1">
    <property type="nucleotide sequence ID" value="NZ_OMOR01000001.1"/>
</dbReference>
<feature type="compositionally biased region" description="Basic and acidic residues" evidence="1">
    <location>
        <begin position="233"/>
        <end position="242"/>
    </location>
</feature>
<dbReference type="PROSITE" id="PS51257">
    <property type="entry name" value="PROKAR_LIPOPROTEIN"/>
    <property type="match status" value="1"/>
</dbReference>
<evidence type="ECO:0008006" key="5">
    <source>
        <dbReference type="Google" id="ProtNLM"/>
    </source>
</evidence>
<keyword evidence="2" id="KW-0732">Signal</keyword>
<proteinExistence type="predicted"/>
<evidence type="ECO:0000313" key="4">
    <source>
        <dbReference type="Proteomes" id="UP000244880"/>
    </source>
</evidence>
<name>A0A2R8BGE3_9RHOB</name>